<feature type="domain" description="SGNH hydrolase-type esterase" evidence="1">
    <location>
        <begin position="264"/>
        <end position="511"/>
    </location>
</feature>
<dbReference type="RefSeq" id="WP_266750329.1">
    <property type="nucleotide sequence ID" value="NZ_CP108382.1"/>
</dbReference>
<keyword evidence="3" id="KW-1185">Reference proteome</keyword>
<dbReference type="EMBL" id="CP109135">
    <property type="protein sequence ID" value="WSD20088.1"/>
    <property type="molecule type" value="Genomic_DNA"/>
</dbReference>
<organism evidence="2 3">
    <name type="scientific">Streptomyces phaeochromogenes</name>
    <dbReference type="NCBI Taxonomy" id="1923"/>
    <lineage>
        <taxon>Bacteria</taxon>
        <taxon>Bacillati</taxon>
        <taxon>Actinomycetota</taxon>
        <taxon>Actinomycetes</taxon>
        <taxon>Kitasatosporales</taxon>
        <taxon>Streptomycetaceae</taxon>
        <taxon>Streptomyces</taxon>
        <taxon>Streptomyces phaeochromogenes group</taxon>
    </lineage>
</organism>
<accession>A0ABZ1HR62</accession>
<gene>
    <name evidence="2" type="ORF">OHB35_46445</name>
</gene>
<dbReference type="InterPro" id="IPR037460">
    <property type="entry name" value="SEST-like"/>
</dbReference>
<evidence type="ECO:0000313" key="2">
    <source>
        <dbReference type="EMBL" id="WSD20088.1"/>
    </source>
</evidence>
<dbReference type="InterPro" id="IPR036514">
    <property type="entry name" value="SGNH_hydro_sf"/>
</dbReference>
<name>A0ABZ1HR62_STRPH</name>
<sequence>MAVPARPHQVLVPSRFRIEAASRHPRLGRDYDPATHSYRASYVNPAAYTITVDAFPGKTLLFNKGDIQHRPGTDPRDARDIWRLDGPKDTTGWQFKIEGRPARKMPFGPRPPRFTAEHTTRLVTMKGEFHEDRDTNAWNWHINVPGPGTYVVAVTRLRGANTAAPRVATLDVEDLLVVSIGDSAASGQGNPDVPGEPRGFDPDLSFWDILNPASGLFKLTKAAVNWAADLIKTKFTSAARLGDAKIAMDPAPVWLEPLAYRSLRSGPAHAARLLEDRGKGRLITFLSFGRTDSTILNGLIGPRRSDGRPGDRWAGNLGQLDELARTIGRRHIHAVLIYIGVNDVGVSGNLTDLVAADLVGSDTLGDPTRNRKAVEARAKVNLAALPEKIQTLATALTRLDVGQVYLTEYPTSLFDDAAGNPQAGCGVFTNPGMNLSRQDAVLVKSLAEKLNAALKAAATAHGWFYVSGIAAAFKGHGYCAGKTFFVGAEESMLLQGDTEGMVHPNPEGSRIIGEMIAAAVRQHTVNTPRPGSHGPQGPLAPTG</sequence>
<dbReference type="PANTHER" id="PTHR37981">
    <property type="entry name" value="LIPASE 2"/>
    <property type="match status" value="1"/>
</dbReference>
<dbReference type="GeneID" id="93926434"/>
<dbReference type="PANTHER" id="PTHR37981:SF1">
    <property type="entry name" value="SGNH HYDROLASE-TYPE ESTERASE DOMAIN-CONTAINING PROTEIN"/>
    <property type="match status" value="1"/>
</dbReference>
<dbReference type="Pfam" id="PF13472">
    <property type="entry name" value="Lipase_GDSL_2"/>
    <property type="match status" value="1"/>
</dbReference>
<evidence type="ECO:0000313" key="3">
    <source>
        <dbReference type="Proteomes" id="UP001340816"/>
    </source>
</evidence>
<protein>
    <submittedName>
        <fullName evidence="2">GDSL-type esterase/lipase family protein</fullName>
    </submittedName>
</protein>
<dbReference type="SUPFAM" id="SSF52266">
    <property type="entry name" value="SGNH hydrolase"/>
    <property type="match status" value="1"/>
</dbReference>
<dbReference type="Gene3D" id="3.40.50.1110">
    <property type="entry name" value="SGNH hydrolase"/>
    <property type="match status" value="1"/>
</dbReference>
<dbReference type="InterPro" id="IPR013830">
    <property type="entry name" value="SGNH_hydro"/>
</dbReference>
<reference evidence="2 3" key="1">
    <citation type="submission" date="2022-10" db="EMBL/GenBank/DDBJ databases">
        <title>The complete genomes of actinobacterial strains from the NBC collection.</title>
        <authorList>
            <person name="Joergensen T.S."/>
            <person name="Alvarez Arevalo M."/>
            <person name="Sterndorff E.B."/>
            <person name="Faurdal D."/>
            <person name="Vuksanovic O."/>
            <person name="Mourched A.-S."/>
            <person name="Charusanti P."/>
            <person name="Shaw S."/>
            <person name="Blin K."/>
            <person name="Weber T."/>
        </authorList>
    </citation>
    <scope>NUCLEOTIDE SEQUENCE [LARGE SCALE GENOMIC DNA]</scope>
    <source>
        <strain evidence="2 3">NBC 01752</strain>
    </source>
</reference>
<proteinExistence type="predicted"/>
<dbReference type="Proteomes" id="UP001340816">
    <property type="component" value="Chromosome"/>
</dbReference>
<evidence type="ECO:0000259" key="1">
    <source>
        <dbReference type="Pfam" id="PF13472"/>
    </source>
</evidence>